<keyword evidence="2" id="KW-0963">Cytoplasm</keyword>
<evidence type="ECO:0000259" key="8">
    <source>
        <dbReference type="PROSITE" id="PS51203"/>
    </source>
</evidence>
<evidence type="ECO:0000256" key="1">
    <source>
        <dbReference type="ARBA" id="ARBA00004496"/>
    </source>
</evidence>
<evidence type="ECO:0000256" key="2">
    <source>
        <dbReference type="ARBA" id="ARBA00022490"/>
    </source>
</evidence>
<keyword evidence="3" id="KW-0479">Metal-binding</keyword>
<organism evidence="9 10">
    <name type="scientific">Tetradesmus obliquus</name>
    <name type="common">Green alga</name>
    <name type="synonym">Acutodesmus obliquus</name>
    <dbReference type="NCBI Taxonomy" id="3088"/>
    <lineage>
        <taxon>Eukaryota</taxon>
        <taxon>Viridiplantae</taxon>
        <taxon>Chlorophyta</taxon>
        <taxon>core chlorophytes</taxon>
        <taxon>Chlorophyceae</taxon>
        <taxon>CS clade</taxon>
        <taxon>Sphaeropleales</taxon>
        <taxon>Scenedesmaceae</taxon>
        <taxon>Tetradesmus</taxon>
    </lineage>
</organism>
<feature type="domain" description="MYND-type" evidence="7">
    <location>
        <begin position="16"/>
        <end position="53"/>
    </location>
</feature>
<dbReference type="Proteomes" id="UP001244341">
    <property type="component" value="Chromosome 7b"/>
</dbReference>
<dbReference type="Pfam" id="PF04969">
    <property type="entry name" value="CS"/>
    <property type="match status" value="1"/>
</dbReference>
<gene>
    <name evidence="9" type="ORF">OEZ85_013029</name>
</gene>
<protein>
    <recommendedName>
        <fullName evidence="11">MYND-type domain-containing protein</fullName>
    </recommendedName>
</protein>
<evidence type="ECO:0000256" key="4">
    <source>
        <dbReference type="ARBA" id="ARBA00022771"/>
    </source>
</evidence>
<dbReference type="EMBL" id="CP126214">
    <property type="protein sequence ID" value="WIA16330.1"/>
    <property type="molecule type" value="Genomic_DNA"/>
</dbReference>
<evidence type="ECO:0000256" key="6">
    <source>
        <dbReference type="PROSITE-ProRule" id="PRU00134"/>
    </source>
</evidence>
<comment type="subcellular location">
    <subcellularLocation>
        <location evidence="1">Cytoplasm</location>
    </subcellularLocation>
</comment>
<dbReference type="InterPro" id="IPR002893">
    <property type="entry name" value="Znf_MYND"/>
</dbReference>
<name>A0ABY8U4P5_TETOB</name>
<evidence type="ECO:0000256" key="3">
    <source>
        <dbReference type="ARBA" id="ARBA00022723"/>
    </source>
</evidence>
<keyword evidence="10" id="KW-1185">Reference proteome</keyword>
<dbReference type="InterPro" id="IPR007052">
    <property type="entry name" value="CS_dom"/>
</dbReference>
<dbReference type="Gene3D" id="6.10.140.2220">
    <property type="match status" value="1"/>
</dbReference>
<dbReference type="PANTHER" id="PTHR12356">
    <property type="entry name" value="NUCLEAR MOVEMENT PROTEIN NUDC"/>
    <property type="match status" value="1"/>
</dbReference>
<dbReference type="Gene3D" id="2.60.40.790">
    <property type="match status" value="1"/>
</dbReference>
<dbReference type="PROSITE" id="PS51203">
    <property type="entry name" value="CS"/>
    <property type="match status" value="1"/>
</dbReference>
<evidence type="ECO:0000259" key="7">
    <source>
        <dbReference type="PROSITE" id="PS50865"/>
    </source>
</evidence>
<evidence type="ECO:0000313" key="10">
    <source>
        <dbReference type="Proteomes" id="UP001244341"/>
    </source>
</evidence>
<evidence type="ECO:0000256" key="5">
    <source>
        <dbReference type="ARBA" id="ARBA00022833"/>
    </source>
</evidence>
<accession>A0ABY8U4P5</accession>
<feature type="domain" description="CS" evidence="8">
    <location>
        <begin position="169"/>
        <end position="267"/>
    </location>
</feature>
<sequence length="298" mass="32994">MASRYEEQHDYSCNECENCGATDGLLRCSRCHAAWFCSLKCHKAYWPFHKSACRRNDFADAIEQQEPQFAAWMRKHGKLAMLQDDEVDRLERSSRPGGWLGLGRQEVMEAMYGRADPRPAAPTYDMAATAAATQQQQQQQQSGAAVVPVSSSSTDRAWQEINVPEGLGFAATRFKWRQNLSHVEVFMRLPGSVQPKQVCVQLSPSSLAASAAGDVLLAGQLAAAIKLEHSTWYCDDGILYMQLLKRNRRGHYSNGATAADTFWFSLLAAATGADRLPGPHPPTHYYSSAYEADDLAAL</sequence>
<dbReference type="InterPro" id="IPR037898">
    <property type="entry name" value="NudC_fam"/>
</dbReference>
<proteinExistence type="predicted"/>
<dbReference type="SUPFAM" id="SSF144232">
    <property type="entry name" value="HIT/MYND zinc finger-like"/>
    <property type="match status" value="1"/>
</dbReference>
<dbReference type="SUPFAM" id="SSF49764">
    <property type="entry name" value="HSP20-like chaperones"/>
    <property type="match status" value="1"/>
</dbReference>
<keyword evidence="5" id="KW-0862">Zinc</keyword>
<dbReference type="InterPro" id="IPR008978">
    <property type="entry name" value="HSP20-like_chaperone"/>
</dbReference>
<reference evidence="9 10" key="1">
    <citation type="submission" date="2023-05" db="EMBL/GenBank/DDBJ databases">
        <title>A 100% complete, gapless, phased diploid assembly of the Scenedesmus obliquus UTEX 3031 genome.</title>
        <authorList>
            <person name="Biondi T.C."/>
            <person name="Hanschen E.R."/>
            <person name="Kwon T."/>
            <person name="Eng W."/>
            <person name="Kruse C.P.S."/>
            <person name="Koehler S.I."/>
            <person name="Kunde Y."/>
            <person name="Gleasner C.D."/>
            <person name="You Mak K.T."/>
            <person name="Polle J."/>
            <person name="Hovde B.T."/>
            <person name="Starkenburg S.R."/>
        </authorList>
    </citation>
    <scope>NUCLEOTIDE SEQUENCE [LARGE SCALE GENOMIC DNA]</scope>
    <source>
        <strain evidence="9 10">DOE0152z</strain>
    </source>
</reference>
<dbReference type="Pfam" id="PF01753">
    <property type="entry name" value="zf-MYND"/>
    <property type="match status" value="1"/>
</dbReference>
<evidence type="ECO:0008006" key="11">
    <source>
        <dbReference type="Google" id="ProtNLM"/>
    </source>
</evidence>
<dbReference type="PROSITE" id="PS50865">
    <property type="entry name" value="ZF_MYND_2"/>
    <property type="match status" value="1"/>
</dbReference>
<evidence type="ECO:0000313" key="9">
    <source>
        <dbReference type="EMBL" id="WIA16330.1"/>
    </source>
</evidence>
<keyword evidence="4 6" id="KW-0863">Zinc-finger</keyword>
<dbReference type="PANTHER" id="PTHR12356:SF3">
    <property type="entry name" value="NUCLEAR MIGRATION PROTEIN NUDC"/>
    <property type="match status" value="1"/>
</dbReference>